<evidence type="ECO:0000313" key="2">
    <source>
        <dbReference type="EMBL" id="SMY07346.1"/>
    </source>
</evidence>
<dbReference type="InterPro" id="IPR000182">
    <property type="entry name" value="GNAT_dom"/>
</dbReference>
<dbReference type="SUPFAM" id="SSF55729">
    <property type="entry name" value="Acyl-CoA N-acyltransferases (Nat)"/>
    <property type="match status" value="1"/>
</dbReference>
<dbReference type="PROSITE" id="PS51186">
    <property type="entry name" value="GNAT"/>
    <property type="match status" value="1"/>
</dbReference>
<dbReference type="EMBL" id="FXZK01000002">
    <property type="protein sequence ID" value="SMY07346.1"/>
    <property type="molecule type" value="Genomic_DNA"/>
</dbReference>
<evidence type="ECO:0000313" key="3">
    <source>
        <dbReference type="Proteomes" id="UP000201613"/>
    </source>
</evidence>
<dbReference type="PANTHER" id="PTHR43072:SF8">
    <property type="entry name" value="ACYLTRANSFERASE FABY-RELATED"/>
    <property type="match status" value="1"/>
</dbReference>
<keyword evidence="2" id="KW-0012">Acyltransferase</keyword>
<dbReference type="InterPro" id="IPR016181">
    <property type="entry name" value="Acyl_CoA_acyltransferase"/>
</dbReference>
<dbReference type="Gene3D" id="3.40.630.30">
    <property type="match status" value="1"/>
</dbReference>
<keyword evidence="2" id="KW-0808">Transferase</keyword>
<dbReference type="CDD" id="cd04301">
    <property type="entry name" value="NAT_SF"/>
    <property type="match status" value="1"/>
</dbReference>
<dbReference type="EC" id="2.3.1.-" evidence="2"/>
<keyword evidence="3" id="KW-1185">Reference proteome</keyword>
<dbReference type="RefSeq" id="WP_093991555.1">
    <property type="nucleotide sequence ID" value="NZ_FXZK01000002.1"/>
</dbReference>
<organism evidence="2 3">
    <name type="scientific">Flavimaricola marinus</name>
    <dbReference type="NCBI Taxonomy" id="1819565"/>
    <lineage>
        <taxon>Bacteria</taxon>
        <taxon>Pseudomonadati</taxon>
        <taxon>Pseudomonadota</taxon>
        <taxon>Alphaproteobacteria</taxon>
        <taxon>Rhodobacterales</taxon>
        <taxon>Paracoccaceae</taxon>
        <taxon>Flavimaricola</taxon>
    </lineage>
</organism>
<dbReference type="Proteomes" id="UP000201613">
    <property type="component" value="Unassembled WGS sequence"/>
</dbReference>
<proteinExistence type="predicted"/>
<accession>A0A238LEG0</accession>
<dbReference type="OrthoDB" id="5459937at2"/>
<dbReference type="PANTHER" id="PTHR43072">
    <property type="entry name" value="N-ACETYLTRANSFERASE"/>
    <property type="match status" value="1"/>
</dbReference>
<gene>
    <name evidence="2" type="primary">yncA</name>
    <name evidence="2" type="ORF">LOM8899_01481</name>
</gene>
<reference evidence="2 3" key="1">
    <citation type="submission" date="2017-05" db="EMBL/GenBank/DDBJ databases">
        <authorList>
            <person name="Song R."/>
            <person name="Chenine A.L."/>
            <person name="Ruprecht R.M."/>
        </authorList>
    </citation>
    <scope>NUCLEOTIDE SEQUENCE [LARGE SCALE GENOMIC DNA]</scope>
    <source>
        <strain evidence="2 3">CECT 8899</strain>
    </source>
</reference>
<feature type="domain" description="N-acetyltransferase" evidence="1">
    <location>
        <begin position="4"/>
        <end position="167"/>
    </location>
</feature>
<dbReference type="GO" id="GO:0016747">
    <property type="term" value="F:acyltransferase activity, transferring groups other than amino-acyl groups"/>
    <property type="evidence" value="ECO:0007669"/>
    <property type="project" value="InterPro"/>
</dbReference>
<dbReference type="Pfam" id="PF00583">
    <property type="entry name" value="Acetyltransf_1"/>
    <property type="match status" value="1"/>
</dbReference>
<sequence length="172" mass="18917">MSDLIIRTTLEADLPEITEIYAAEVLHHVATFEEVPPTTAEMTERWRTILGQGYPHRVAVLDGRVLGYAYASVYRTRPAYRHTVEGSIYLAPDARGRGVGKALLADLLRECEAGPWQQMVAVIGDSANAASIGLHKSQGFRMVGTLEAVGFKHGRWVDTVLMQRALTPAAQE</sequence>
<evidence type="ECO:0000259" key="1">
    <source>
        <dbReference type="PROSITE" id="PS51186"/>
    </source>
</evidence>
<dbReference type="AlphaFoldDB" id="A0A238LEG0"/>
<protein>
    <submittedName>
        <fullName evidence="2">N-acyltransferase YncA</fullName>
        <ecNumber evidence="2">2.3.1.-</ecNumber>
    </submittedName>
</protein>
<name>A0A238LEG0_9RHOB</name>